<feature type="transmembrane region" description="Helical" evidence="5">
    <location>
        <begin position="95"/>
        <end position="118"/>
    </location>
</feature>
<proteinExistence type="predicted"/>
<organism evidence="6 7">
    <name type="scientific">Oceanisphaera psychrotolerans</name>
    <dbReference type="NCBI Taxonomy" id="1414654"/>
    <lineage>
        <taxon>Bacteria</taxon>
        <taxon>Pseudomonadati</taxon>
        <taxon>Pseudomonadota</taxon>
        <taxon>Gammaproteobacteria</taxon>
        <taxon>Aeromonadales</taxon>
        <taxon>Aeromonadaceae</taxon>
        <taxon>Oceanisphaera</taxon>
    </lineage>
</organism>
<keyword evidence="6" id="KW-0489">Methyltransferase</keyword>
<evidence type="ECO:0000256" key="2">
    <source>
        <dbReference type="ARBA" id="ARBA00022692"/>
    </source>
</evidence>
<keyword evidence="4 5" id="KW-0472">Membrane</keyword>
<reference evidence="6 7" key="1">
    <citation type="submission" date="2016-07" db="EMBL/GenBank/DDBJ databases">
        <title>Draft Genome Sequence of Oceanisphaera psychrotolerans, isolated from coastal sediment samples.</title>
        <authorList>
            <person name="Zhuo S."/>
            <person name="Ruan Z."/>
        </authorList>
    </citation>
    <scope>NUCLEOTIDE SEQUENCE [LARGE SCALE GENOMIC DNA]</scope>
    <source>
        <strain evidence="6 7">LAM-WHM-ZC</strain>
    </source>
</reference>
<dbReference type="GO" id="GO:0008168">
    <property type="term" value="F:methyltransferase activity"/>
    <property type="evidence" value="ECO:0007669"/>
    <property type="project" value="UniProtKB-KW"/>
</dbReference>
<dbReference type="Pfam" id="PF04191">
    <property type="entry name" value="PEMT"/>
    <property type="match status" value="1"/>
</dbReference>
<keyword evidence="2 5" id="KW-0812">Transmembrane</keyword>
<dbReference type="PANTHER" id="PTHR12714:SF24">
    <property type="entry name" value="SLR1182 PROTEIN"/>
    <property type="match status" value="1"/>
</dbReference>
<evidence type="ECO:0000256" key="1">
    <source>
        <dbReference type="ARBA" id="ARBA00004127"/>
    </source>
</evidence>
<comment type="caution">
    <text evidence="6">The sequence shown here is derived from an EMBL/GenBank/DDBJ whole genome shotgun (WGS) entry which is preliminary data.</text>
</comment>
<keyword evidence="3 5" id="KW-1133">Transmembrane helix</keyword>
<dbReference type="Proteomes" id="UP000243073">
    <property type="component" value="Unassembled WGS sequence"/>
</dbReference>
<comment type="subcellular location">
    <subcellularLocation>
        <location evidence="1">Endomembrane system</location>
        <topology evidence="1">Multi-pass membrane protein</topology>
    </subcellularLocation>
</comment>
<feature type="transmembrane region" description="Helical" evidence="5">
    <location>
        <begin position="42"/>
        <end position="61"/>
    </location>
</feature>
<keyword evidence="6" id="KW-0808">Transferase</keyword>
<name>A0A1J4QII9_9GAMM</name>
<accession>A0A1J4QII9</accession>
<dbReference type="RefSeq" id="WP_071471245.1">
    <property type="nucleotide sequence ID" value="NZ_MDKE01000001.1"/>
</dbReference>
<dbReference type="GO" id="GO:0012505">
    <property type="term" value="C:endomembrane system"/>
    <property type="evidence" value="ECO:0007669"/>
    <property type="project" value="UniProtKB-SubCell"/>
</dbReference>
<keyword evidence="7" id="KW-1185">Reference proteome</keyword>
<gene>
    <name evidence="6" type="ORF">BFR47_08135</name>
</gene>
<dbReference type="OrthoDB" id="9811969at2"/>
<protein>
    <submittedName>
        <fullName evidence="6">S-isoprenylcysteine methyltransferase</fullName>
    </submittedName>
</protein>
<evidence type="ECO:0000256" key="4">
    <source>
        <dbReference type="ARBA" id="ARBA00023136"/>
    </source>
</evidence>
<dbReference type="InterPro" id="IPR007318">
    <property type="entry name" value="Phopholipid_MeTrfase"/>
</dbReference>
<evidence type="ECO:0000256" key="3">
    <source>
        <dbReference type="ARBA" id="ARBA00022989"/>
    </source>
</evidence>
<evidence type="ECO:0000313" key="6">
    <source>
        <dbReference type="EMBL" id="OIN14442.1"/>
    </source>
</evidence>
<dbReference type="Gene3D" id="1.20.120.1630">
    <property type="match status" value="1"/>
</dbReference>
<evidence type="ECO:0000256" key="5">
    <source>
        <dbReference type="SAM" id="Phobius"/>
    </source>
</evidence>
<dbReference type="GO" id="GO:0032259">
    <property type="term" value="P:methylation"/>
    <property type="evidence" value="ECO:0007669"/>
    <property type="project" value="UniProtKB-KW"/>
</dbReference>
<dbReference type="PANTHER" id="PTHR12714">
    <property type="entry name" value="PROTEIN-S ISOPRENYLCYSTEINE O-METHYLTRANSFERASE"/>
    <property type="match status" value="1"/>
</dbReference>
<sequence length="156" mass="17463">MARLSAYLLWLPPPGVVALTATMMWLTGQQAGGWSVVFSGQQPLALLMLLTALVAMLLAVWQLHRARTTVLPFNPGNSSSLVTGGIFRYSRNPIYLGDLLLLLAWALWLGNFLSLLWLPLFIGYMNKVQIAAEERALAAKFGADYLDYCHRVRRWL</sequence>
<evidence type="ECO:0000313" key="7">
    <source>
        <dbReference type="Proteomes" id="UP000243073"/>
    </source>
</evidence>
<dbReference type="AlphaFoldDB" id="A0A1J4QII9"/>
<dbReference type="EMBL" id="MDKE01000001">
    <property type="protein sequence ID" value="OIN14442.1"/>
    <property type="molecule type" value="Genomic_DNA"/>
</dbReference>
<dbReference type="STRING" id="1414654.BFR47_08135"/>